<dbReference type="InterPro" id="IPR023828">
    <property type="entry name" value="Peptidase_S8_Ser-AS"/>
</dbReference>
<feature type="active site" description="Charge relay system" evidence="5">
    <location>
        <position position="205"/>
    </location>
</feature>
<dbReference type="InterPro" id="IPR022398">
    <property type="entry name" value="Peptidase_S8_His-AS"/>
</dbReference>
<keyword evidence="3 5" id="KW-0378">Hydrolase</keyword>
<sequence>MKEHLIIKVVADVQDQIPAQVPYWLDFINDKTTIVERFHPEIDKVFAANNYKFWTTREYKPHTRGEWSQDEMNAGFHLTYRLILQQDGKLPDNLIQQIKQLPFVASLRPLQIGTTEFPGEVAGAMTVVATDPGDMIYLPYAKEWTKGVKNIRVAVLDTGAYFNHPELENKIVLRKNFVDLQGLDTSSFIGDVLNIDALPEDQVGHGTHVSGILAAKGLRMNEGVCPSCSLMVVRVLAAMKSGNRIVGAGIIDNINNGIKWAVDNGADVINMSLGIKHSGGGLPHEDVVKYALSKNVTIVAASGNDGTDEKYYPGALDGVFAVGAVDNTGQVTGFTSYGANITVVAPGSNIYSSYLNNGYALSSGTSQASPFVSGSVALLKSYAYEKGKKLTHEEINYILRNTSDRLTSKVRDQKAGYGLLNLADSFKLLNAILS</sequence>
<keyword evidence="4 5" id="KW-0720">Serine protease</keyword>
<keyword evidence="8" id="KW-1185">Reference proteome</keyword>
<dbReference type="EMBL" id="WRXO01000004">
    <property type="protein sequence ID" value="MVT42243.1"/>
    <property type="molecule type" value="Genomic_DNA"/>
</dbReference>
<evidence type="ECO:0000313" key="8">
    <source>
        <dbReference type="Proteomes" id="UP000468388"/>
    </source>
</evidence>
<dbReference type="PANTHER" id="PTHR43806:SF11">
    <property type="entry name" value="CEREVISIN-RELATED"/>
    <property type="match status" value="1"/>
</dbReference>
<dbReference type="InterPro" id="IPR015500">
    <property type="entry name" value="Peptidase_S8_subtilisin-rel"/>
</dbReference>
<dbReference type="GO" id="GO:0004252">
    <property type="term" value="F:serine-type endopeptidase activity"/>
    <property type="evidence" value="ECO:0007669"/>
    <property type="project" value="UniProtKB-UniRule"/>
</dbReference>
<dbReference type="Proteomes" id="UP000468388">
    <property type="component" value="Unassembled WGS sequence"/>
</dbReference>
<organism evidence="7 8">
    <name type="scientific">Chitinophaga oryziterrae</name>
    <dbReference type="NCBI Taxonomy" id="1031224"/>
    <lineage>
        <taxon>Bacteria</taxon>
        <taxon>Pseudomonadati</taxon>
        <taxon>Bacteroidota</taxon>
        <taxon>Chitinophagia</taxon>
        <taxon>Chitinophagales</taxon>
        <taxon>Chitinophagaceae</taxon>
        <taxon>Chitinophaga</taxon>
    </lineage>
</organism>
<dbReference type="OrthoDB" id="9813435at2"/>
<accession>A0A6N8JAR7</accession>
<dbReference type="Gene3D" id="3.40.50.200">
    <property type="entry name" value="Peptidase S8/S53 domain"/>
    <property type="match status" value="1"/>
</dbReference>
<name>A0A6N8JAR7_9BACT</name>
<protein>
    <submittedName>
        <fullName evidence="7">S8 family serine peptidase</fullName>
    </submittedName>
</protein>
<evidence type="ECO:0000256" key="2">
    <source>
        <dbReference type="ARBA" id="ARBA00022670"/>
    </source>
</evidence>
<dbReference type="PROSITE" id="PS00138">
    <property type="entry name" value="SUBTILASE_SER"/>
    <property type="match status" value="1"/>
</dbReference>
<comment type="similarity">
    <text evidence="1 5">Belongs to the peptidase S8 family.</text>
</comment>
<dbReference type="SUPFAM" id="SSF52743">
    <property type="entry name" value="Subtilisin-like"/>
    <property type="match status" value="1"/>
</dbReference>
<evidence type="ECO:0000256" key="1">
    <source>
        <dbReference type="ARBA" id="ARBA00011073"/>
    </source>
</evidence>
<dbReference type="GO" id="GO:0006508">
    <property type="term" value="P:proteolysis"/>
    <property type="evidence" value="ECO:0007669"/>
    <property type="project" value="UniProtKB-KW"/>
</dbReference>
<evidence type="ECO:0000256" key="3">
    <source>
        <dbReference type="ARBA" id="ARBA00022801"/>
    </source>
</evidence>
<evidence type="ECO:0000313" key="7">
    <source>
        <dbReference type="EMBL" id="MVT42243.1"/>
    </source>
</evidence>
<dbReference type="RefSeq" id="WP_157300870.1">
    <property type="nucleotide sequence ID" value="NZ_BAAAZB010000005.1"/>
</dbReference>
<comment type="caution">
    <text evidence="7">The sequence shown here is derived from an EMBL/GenBank/DDBJ whole genome shotgun (WGS) entry which is preliminary data.</text>
</comment>
<feature type="domain" description="Peptidase S8/S53" evidence="6">
    <location>
        <begin position="149"/>
        <end position="418"/>
    </location>
</feature>
<dbReference type="PRINTS" id="PR00723">
    <property type="entry name" value="SUBTILISIN"/>
</dbReference>
<dbReference type="PROSITE" id="PS51892">
    <property type="entry name" value="SUBTILASE"/>
    <property type="match status" value="1"/>
</dbReference>
<dbReference type="InterPro" id="IPR036852">
    <property type="entry name" value="Peptidase_S8/S53_dom_sf"/>
</dbReference>
<evidence type="ECO:0000256" key="4">
    <source>
        <dbReference type="ARBA" id="ARBA00022825"/>
    </source>
</evidence>
<proteinExistence type="inferred from homology"/>
<dbReference type="Pfam" id="PF00082">
    <property type="entry name" value="Peptidase_S8"/>
    <property type="match status" value="1"/>
</dbReference>
<dbReference type="InterPro" id="IPR000209">
    <property type="entry name" value="Peptidase_S8/S53_dom"/>
</dbReference>
<reference evidence="7 8" key="1">
    <citation type="submission" date="2019-12" db="EMBL/GenBank/DDBJ databases">
        <title>The draft genomic sequence of strain Chitinophaga oryziterrae JCM 16595.</title>
        <authorList>
            <person name="Zhang X."/>
        </authorList>
    </citation>
    <scope>NUCLEOTIDE SEQUENCE [LARGE SCALE GENOMIC DNA]</scope>
    <source>
        <strain evidence="7 8">JCM 16595</strain>
    </source>
</reference>
<feature type="active site" description="Charge relay system" evidence="5">
    <location>
        <position position="157"/>
    </location>
</feature>
<evidence type="ECO:0000256" key="5">
    <source>
        <dbReference type="PROSITE-ProRule" id="PRU01240"/>
    </source>
</evidence>
<keyword evidence="2 5" id="KW-0645">Protease</keyword>
<evidence type="ECO:0000259" key="6">
    <source>
        <dbReference type="Pfam" id="PF00082"/>
    </source>
</evidence>
<gene>
    <name evidence="7" type="ORF">GO495_16755</name>
</gene>
<feature type="active site" description="Charge relay system" evidence="5">
    <location>
        <position position="366"/>
    </location>
</feature>
<dbReference type="PROSITE" id="PS00137">
    <property type="entry name" value="SUBTILASE_HIS"/>
    <property type="match status" value="1"/>
</dbReference>
<dbReference type="PANTHER" id="PTHR43806">
    <property type="entry name" value="PEPTIDASE S8"/>
    <property type="match status" value="1"/>
</dbReference>
<dbReference type="InterPro" id="IPR050131">
    <property type="entry name" value="Peptidase_S8_subtilisin-like"/>
</dbReference>
<dbReference type="AlphaFoldDB" id="A0A6N8JAR7"/>